<keyword evidence="4" id="KW-1185">Reference proteome</keyword>
<dbReference type="Proteomes" id="UP000179524">
    <property type="component" value="Unassembled WGS sequence"/>
</dbReference>
<organism evidence="3 4">
    <name type="scientific">Anaerobacillus alkalilacustris</name>
    <dbReference type="NCBI Taxonomy" id="393763"/>
    <lineage>
        <taxon>Bacteria</taxon>
        <taxon>Bacillati</taxon>
        <taxon>Bacillota</taxon>
        <taxon>Bacilli</taxon>
        <taxon>Bacillales</taxon>
        <taxon>Bacillaceae</taxon>
        <taxon>Anaerobacillus</taxon>
    </lineage>
</organism>
<name>A0A1S2LK46_9BACI</name>
<dbReference type="GO" id="GO:0004519">
    <property type="term" value="F:endonuclease activity"/>
    <property type="evidence" value="ECO:0007669"/>
    <property type="project" value="UniProtKB-KW"/>
</dbReference>
<dbReference type="InterPro" id="IPR051547">
    <property type="entry name" value="TDP2-like"/>
</dbReference>
<keyword evidence="3" id="KW-0255">Endonuclease</keyword>
<reference evidence="3 4" key="1">
    <citation type="submission" date="2016-10" db="EMBL/GenBank/DDBJ databases">
        <title>Draft genome sequences of four alkaliphilic bacteria belonging to the Anaerobacillus genus.</title>
        <authorList>
            <person name="Bassil N.M."/>
            <person name="Lloyd J.R."/>
        </authorList>
    </citation>
    <scope>NUCLEOTIDE SEQUENCE [LARGE SCALE GENOMIC DNA]</scope>
    <source>
        <strain evidence="3 4">DSM 18345</strain>
    </source>
</reference>
<keyword evidence="1" id="KW-0378">Hydrolase</keyword>
<dbReference type="EMBL" id="MLQR01000033">
    <property type="protein sequence ID" value="OIJ12067.1"/>
    <property type="molecule type" value="Genomic_DNA"/>
</dbReference>
<sequence length="263" mass="30757">MKLLTLNCHAWQEEDQLEKIKTLAKTIKENSYDVIALQEVSQSVDEEQLDRNVKKDNYMIILLDELKKLGVEEYNYFWDFSHFAYEVYEEGLAILTKHKIEKEYSFFVSQSGNIKYHKTRKIVGAKITYNNEPISFYSCHLGWWGDEEEPLKKQLDLLCSHVIKSEKIFLMGDFNSDAAVKDEGYDYMLANGYYDTFDLAKEKDSGKTVIGKIAGWDKNKHDLRIDYIFSNFQCNVEKSNVIFNNINKPIISDHYGVEVKMCL</sequence>
<evidence type="ECO:0000313" key="3">
    <source>
        <dbReference type="EMBL" id="OIJ12067.1"/>
    </source>
</evidence>
<dbReference type="PANTHER" id="PTHR15822:SF23">
    <property type="entry name" value="ENDONUCLEASE_EXONUCLEASE_PHOSPHATASE FAMILY PROTEIN"/>
    <property type="match status" value="1"/>
</dbReference>
<dbReference type="PANTHER" id="PTHR15822">
    <property type="entry name" value="TRAF AND TNF RECEPTOR-ASSOCIATED PROTEIN"/>
    <property type="match status" value="1"/>
</dbReference>
<evidence type="ECO:0000313" key="4">
    <source>
        <dbReference type="Proteomes" id="UP000179524"/>
    </source>
</evidence>
<comment type="caution">
    <text evidence="3">The sequence shown here is derived from an EMBL/GenBank/DDBJ whole genome shotgun (WGS) entry which is preliminary data.</text>
</comment>
<accession>A0A1S2LK46</accession>
<keyword evidence="3" id="KW-0540">Nuclease</keyword>
<feature type="domain" description="Endonuclease/exonuclease/phosphatase" evidence="2">
    <location>
        <begin position="19"/>
        <end position="254"/>
    </location>
</feature>
<evidence type="ECO:0000256" key="1">
    <source>
        <dbReference type="ARBA" id="ARBA00022801"/>
    </source>
</evidence>
<dbReference type="CDD" id="cd09079">
    <property type="entry name" value="RgfB-like"/>
    <property type="match status" value="1"/>
</dbReference>
<evidence type="ECO:0000259" key="2">
    <source>
        <dbReference type="Pfam" id="PF03372"/>
    </source>
</evidence>
<dbReference type="OrthoDB" id="9812537at2"/>
<protein>
    <submittedName>
        <fullName evidence="3">Endonuclease</fullName>
    </submittedName>
</protein>
<dbReference type="SUPFAM" id="SSF56219">
    <property type="entry name" value="DNase I-like"/>
    <property type="match status" value="1"/>
</dbReference>
<dbReference type="AlphaFoldDB" id="A0A1S2LK46"/>
<dbReference type="RefSeq" id="WP_071310311.1">
    <property type="nucleotide sequence ID" value="NZ_MLQR01000033.1"/>
</dbReference>
<proteinExistence type="predicted"/>
<dbReference type="GO" id="GO:0016787">
    <property type="term" value="F:hydrolase activity"/>
    <property type="evidence" value="ECO:0007669"/>
    <property type="project" value="UniProtKB-KW"/>
</dbReference>
<gene>
    <name evidence="3" type="ORF">BKP37_14390</name>
</gene>
<dbReference type="InterPro" id="IPR036691">
    <property type="entry name" value="Endo/exonu/phosph_ase_sf"/>
</dbReference>
<dbReference type="InterPro" id="IPR005135">
    <property type="entry name" value="Endo/exonuclease/phosphatase"/>
</dbReference>
<dbReference type="Pfam" id="PF03372">
    <property type="entry name" value="Exo_endo_phos"/>
    <property type="match status" value="1"/>
</dbReference>
<dbReference type="Gene3D" id="3.60.10.10">
    <property type="entry name" value="Endonuclease/exonuclease/phosphatase"/>
    <property type="match status" value="1"/>
</dbReference>